<accession>D2PPL0</accession>
<proteinExistence type="predicted"/>
<dbReference type="EMBL" id="CP001736">
    <property type="protein sequence ID" value="ADB30972.1"/>
    <property type="molecule type" value="Genomic_DNA"/>
</dbReference>
<dbReference type="AlphaFoldDB" id="D2PPL0"/>
<protein>
    <submittedName>
        <fullName evidence="2">Mucin-associated surface protein (MASP)</fullName>
    </submittedName>
</protein>
<organism evidence="2 3">
    <name type="scientific">Kribbella flavida (strain DSM 17836 / JCM 10339 / NBRC 14399)</name>
    <dbReference type="NCBI Taxonomy" id="479435"/>
    <lineage>
        <taxon>Bacteria</taxon>
        <taxon>Bacillati</taxon>
        <taxon>Actinomycetota</taxon>
        <taxon>Actinomycetes</taxon>
        <taxon>Propionibacteriales</taxon>
        <taxon>Kribbellaceae</taxon>
        <taxon>Kribbella</taxon>
    </lineage>
</organism>
<feature type="region of interest" description="Disordered" evidence="1">
    <location>
        <begin position="19"/>
        <end position="92"/>
    </location>
</feature>
<name>D2PPL0_KRIFD</name>
<evidence type="ECO:0000256" key="1">
    <source>
        <dbReference type="SAM" id="MobiDB-lite"/>
    </source>
</evidence>
<reference evidence="2 3" key="2">
    <citation type="journal article" date="2010" name="Stand. Genomic Sci.">
        <title>Complete genome sequence of Kribbella flavida type strain (IFO 14399).</title>
        <authorList>
            <person name="Pukall R."/>
            <person name="Lapidus A."/>
            <person name="Glavina Del Rio T."/>
            <person name="Copeland A."/>
            <person name="Tice H."/>
            <person name="Cheng J.-F."/>
            <person name="Lucas S."/>
            <person name="Chen F."/>
            <person name="Nolan M."/>
            <person name="LaButti K."/>
            <person name="Pati A."/>
            <person name="Ivanova N."/>
            <person name="Mavrommatis K."/>
            <person name="Mikhailova N."/>
            <person name="Pitluck S."/>
            <person name="Bruce D."/>
            <person name="Goodwin L."/>
            <person name="Land M."/>
            <person name="Hauser L."/>
            <person name="Chang Y.-J."/>
            <person name="Jeffries C.D."/>
            <person name="Chen A."/>
            <person name="Palaniappan K."/>
            <person name="Chain P."/>
            <person name="Rohde M."/>
            <person name="Goeker M."/>
            <person name="Bristow J."/>
            <person name="Eisen J.A."/>
            <person name="Markowitz V."/>
            <person name="Hugenholtz P."/>
            <person name="Kyrpides N.C."/>
            <person name="Klenk H.-P."/>
            <person name="Brettin T."/>
        </authorList>
    </citation>
    <scope>NUCLEOTIDE SEQUENCE [LARGE SCALE GENOMIC DNA]</scope>
    <source>
        <strain evidence="3">DSM 17836 / JCM 10339 / NBRC 14399</strain>
    </source>
</reference>
<gene>
    <name evidence="2" type="ordered locus">Kfla_1878</name>
</gene>
<dbReference type="KEGG" id="kfl:Kfla_1878"/>
<reference evidence="3" key="1">
    <citation type="submission" date="2009-09" db="EMBL/GenBank/DDBJ databases">
        <title>The complete genome of Kribbella flavida DSM 17836.</title>
        <authorList>
            <consortium name="US DOE Joint Genome Institute (JGI-PGF)"/>
            <person name="Lucas S."/>
            <person name="Copeland A."/>
            <person name="Lapidus A."/>
            <person name="Glavina del Rio T."/>
            <person name="Dalin E."/>
            <person name="Tice H."/>
            <person name="Bruce D."/>
            <person name="Goodwin L."/>
            <person name="Pitluck S."/>
            <person name="Kyrpides N."/>
            <person name="Mavromatis K."/>
            <person name="Ivanova N."/>
            <person name="Saunders E."/>
            <person name="Brettin T."/>
            <person name="Detter J.C."/>
            <person name="Han C."/>
            <person name="Larimer F."/>
            <person name="Land M."/>
            <person name="Hauser L."/>
            <person name="Markowitz V."/>
            <person name="Cheng J.-F."/>
            <person name="Hugenholtz P."/>
            <person name="Woyke T."/>
            <person name="Wu D."/>
            <person name="Pukall R."/>
            <person name="Klenk H.-P."/>
            <person name="Eisen J.A."/>
        </authorList>
    </citation>
    <scope>NUCLEOTIDE SEQUENCE [LARGE SCALE GENOMIC DNA]</scope>
    <source>
        <strain evidence="3">DSM 17836 / JCM 10339 / NBRC 14399</strain>
    </source>
</reference>
<feature type="compositionally biased region" description="Low complexity" evidence="1">
    <location>
        <begin position="29"/>
        <end position="78"/>
    </location>
</feature>
<keyword evidence="3" id="KW-1185">Reference proteome</keyword>
<dbReference type="HOGENOM" id="CLU_138977_0_0_11"/>
<evidence type="ECO:0000313" key="2">
    <source>
        <dbReference type="EMBL" id="ADB30972.1"/>
    </source>
</evidence>
<dbReference type="Proteomes" id="UP000007967">
    <property type="component" value="Chromosome"/>
</dbReference>
<feature type="compositionally biased region" description="Basic residues" evidence="1">
    <location>
        <begin position="83"/>
        <end position="92"/>
    </location>
</feature>
<dbReference type="Pfam" id="PF19844">
    <property type="entry name" value="DUF6319"/>
    <property type="match status" value="1"/>
</dbReference>
<dbReference type="eggNOG" id="ENOG5032XT4">
    <property type="taxonomic scope" value="Bacteria"/>
</dbReference>
<sequence>MSPREIAATMTVDTLAVEAQTDAVDTPGAVTDSPADTTAPATDAVSADAAEATADPTTEASSDAADGAPAETAAPVVAEKPKKAPAKKAPAKKTKTLELTLTVTGTADGEWKAELKQGNSYIAKNLLVAAAAVSRAAKELHEDLSGPIDEVIDAAREQQAAKVAALEAELEAARRALAELDD</sequence>
<dbReference type="InterPro" id="IPR046282">
    <property type="entry name" value="DUF6319"/>
</dbReference>
<evidence type="ECO:0000313" key="3">
    <source>
        <dbReference type="Proteomes" id="UP000007967"/>
    </source>
</evidence>